<organism evidence="9 10">
    <name type="scientific">Methanolapillus africanus</name>
    <dbReference type="NCBI Taxonomy" id="3028297"/>
    <lineage>
        <taxon>Archaea</taxon>
        <taxon>Methanobacteriati</taxon>
        <taxon>Methanobacteriota</taxon>
        <taxon>Stenosarchaea group</taxon>
        <taxon>Methanomicrobia</taxon>
        <taxon>Methanosarcinales</taxon>
        <taxon>Methanosarcinaceae</taxon>
        <taxon>Methanolapillus</taxon>
    </lineage>
</organism>
<dbReference type="EC" id="2.6.1.9" evidence="7"/>
<reference evidence="9" key="1">
    <citation type="submission" date="2023-06" db="EMBL/GenBank/DDBJ databases">
        <title>Genome sequence of Methanosarcinaceae archaeon Ag5.</title>
        <authorList>
            <person name="Protasov E."/>
            <person name="Platt K."/>
            <person name="Poehlein A."/>
            <person name="Daniel R."/>
            <person name="Brune A."/>
        </authorList>
    </citation>
    <scope>NUCLEOTIDE SEQUENCE</scope>
    <source>
        <strain evidence="9">Ag5</strain>
    </source>
</reference>
<dbReference type="NCBIfam" id="TIGR01141">
    <property type="entry name" value="hisC"/>
    <property type="match status" value="1"/>
</dbReference>
<keyword evidence="10" id="KW-1185">Reference proteome</keyword>
<dbReference type="PANTHER" id="PTHR42885:SF2">
    <property type="entry name" value="HISTIDINOL-PHOSPHATE AMINOTRANSFERASE"/>
    <property type="match status" value="1"/>
</dbReference>
<keyword evidence="2 7" id="KW-0032">Aminotransferase</keyword>
<feature type="modified residue" description="N6-(pyridoxal phosphate)lysine" evidence="7">
    <location>
        <position position="226"/>
    </location>
</feature>
<dbReference type="Pfam" id="PF00155">
    <property type="entry name" value="Aminotran_1_2"/>
    <property type="match status" value="1"/>
</dbReference>
<evidence type="ECO:0000313" key="9">
    <source>
        <dbReference type="EMBL" id="MDV0447592.1"/>
    </source>
</evidence>
<dbReference type="SUPFAM" id="SSF53383">
    <property type="entry name" value="PLP-dependent transferases"/>
    <property type="match status" value="1"/>
</dbReference>
<accession>A0AAE4SDP2</accession>
<dbReference type="InterPro" id="IPR015421">
    <property type="entry name" value="PyrdxlP-dep_Trfase_major"/>
</dbReference>
<name>A0AAE4SDP2_9EURY</name>
<dbReference type="InterPro" id="IPR001917">
    <property type="entry name" value="Aminotrans_II_pyridoxalP_BS"/>
</dbReference>
<dbReference type="AlphaFoldDB" id="A0AAE4SDP2"/>
<dbReference type="GO" id="GO:0030170">
    <property type="term" value="F:pyridoxal phosphate binding"/>
    <property type="evidence" value="ECO:0007669"/>
    <property type="project" value="InterPro"/>
</dbReference>
<comment type="cofactor">
    <cofactor evidence="1 7">
        <name>pyridoxal 5'-phosphate</name>
        <dbReference type="ChEBI" id="CHEBI:597326"/>
    </cofactor>
</comment>
<comment type="pathway">
    <text evidence="7">Amino-acid biosynthesis; L-histidine biosynthesis; L-histidine from 5-phospho-alpha-D-ribose 1-diphosphate: step 7/9.</text>
</comment>
<comment type="catalytic activity">
    <reaction evidence="7">
        <text>L-histidinol phosphate + 2-oxoglutarate = 3-(imidazol-4-yl)-2-oxopropyl phosphate + L-glutamate</text>
        <dbReference type="Rhea" id="RHEA:23744"/>
        <dbReference type="ChEBI" id="CHEBI:16810"/>
        <dbReference type="ChEBI" id="CHEBI:29985"/>
        <dbReference type="ChEBI" id="CHEBI:57766"/>
        <dbReference type="ChEBI" id="CHEBI:57980"/>
        <dbReference type="EC" id="2.6.1.9"/>
    </reaction>
</comment>
<evidence type="ECO:0000256" key="7">
    <source>
        <dbReference type="HAMAP-Rule" id="MF_01023"/>
    </source>
</evidence>
<dbReference type="PANTHER" id="PTHR42885">
    <property type="entry name" value="HISTIDINOL-PHOSPHATE AMINOTRANSFERASE-RELATED"/>
    <property type="match status" value="1"/>
</dbReference>
<evidence type="ECO:0000256" key="4">
    <source>
        <dbReference type="ARBA" id="ARBA00022679"/>
    </source>
</evidence>
<dbReference type="Proteomes" id="UP001271789">
    <property type="component" value="Unassembled WGS sequence"/>
</dbReference>
<evidence type="ECO:0000256" key="3">
    <source>
        <dbReference type="ARBA" id="ARBA00022605"/>
    </source>
</evidence>
<evidence type="ECO:0000256" key="1">
    <source>
        <dbReference type="ARBA" id="ARBA00001933"/>
    </source>
</evidence>
<dbReference type="InterPro" id="IPR004839">
    <property type="entry name" value="Aminotransferase_I/II_large"/>
</dbReference>
<dbReference type="CDD" id="cd00609">
    <property type="entry name" value="AAT_like"/>
    <property type="match status" value="1"/>
</dbReference>
<keyword evidence="3 7" id="KW-0028">Amino-acid biosynthesis</keyword>
<dbReference type="Gene3D" id="3.40.640.10">
    <property type="entry name" value="Type I PLP-dependent aspartate aminotransferase-like (Major domain)"/>
    <property type="match status" value="1"/>
</dbReference>
<dbReference type="PROSITE" id="PS00599">
    <property type="entry name" value="AA_TRANSFER_CLASS_2"/>
    <property type="match status" value="1"/>
</dbReference>
<keyword evidence="6 7" id="KW-0368">Histidine biosynthesis</keyword>
<feature type="domain" description="Aminotransferase class I/classII large" evidence="8">
    <location>
        <begin position="37"/>
        <end position="363"/>
    </location>
</feature>
<dbReference type="EMBL" id="JAWDKD010000021">
    <property type="protein sequence ID" value="MDV0447592.1"/>
    <property type="molecule type" value="Genomic_DNA"/>
</dbReference>
<comment type="caution">
    <text evidence="9">The sequence shown here is derived from an EMBL/GenBank/DDBJ whole genome shotgun (WGS) entry which is preliminary data.</text>
</comment>
<evidence type="ECO:0000259" key="8">
    <source>
        <dbReference type="Pfam" id="PF00155"/>
    </source>
</evidence>
<dbReference type="Gene3D" id="3.90.1150.10">
    <property type="entry name" value="Aspartate Aminotransferase, domain 1"/>
    <property type="match status" value="1"/>
</dbReference>
<keyword evidence="5 7" id="KW-0663">Pyridoxal phosphate</keyword>
<evidence type="ECO:0000256" key="2">
    <source>
        <dbReference type="ARBA" id="ARBA00022576"/>
    </source>
</evidence>
<dbReference type="InterPro" id="IPR015424">
    <property type="entry name" value="PyrdxlP-dep_Trfase"/>
</dbReference>
<sequence length="367" mass="40090">MSPKYQNLMNKSVESVPEYVPGKSTAQVAAEYGLNPKKIIKLNSNENPLGPSKKVQKAIRKSAAAASLYPIADASNLRYSLSNYTGFPKENIMAAGPGMDSIIDGMNKIFVAPGDEVVIPVPTFTYYGISAAGMGGVPVNVMREADYSVSVAKIKEAVTDKTKIIYVCTPNNPTGNVITEAEVRELAQLNCILFLDEAYVEFSDAESLMKLVREYDNIVIGRTFSKAFGLAGMRIGYVIAPEWIVQKLLSVIPPFSVSTLSEAAAVAALSDKKHLEKSIELAKEGRQFLMEKISAQTPYKAYPSNGNFMIVDVSPKTSKEAVDFLLKNEIIVRSCDSFEGIGKSTVRITIGTQKMNKRVVEVLKKFK</sequence>
<evidence type="ECO:0000313" key="10">
    <source>
        <dbReference type="Proteomes" id="UP001271789"/>
    </source>
</evidence>
<dbReference type="InterPro" id="IPR015422">
    <property type="entry name" value="PyrdxlP-dep_Trfase_small"/>
</dbReference>
<dbReference type="HAMAP" id="MF_01023">
    <property type="entry name" value="HisC_aminotrans_2"/>
    <property type="match status" value="1"/>
</dbReference>
<evidence type="ECO:0000256" key="6">
    <source>
        <dbReference type="ARBA" id="ARBA00023102"/>
    </source>
</evidence>
<protein>
    <recommendedName>
        <fullName evidence="7">Histidinol-phosphate aminotransferase</fullName>
        <ecNumber evidence="7">2.6.1.9</ecNumber>
    </recommendedName>
    <alternativeName>
        <fullName evidence="7">Imidazole acetol-phosphate transaminase</fullName>
    </alternativeName>
</protein>
<proteinExistence type="inferred from homology"/>
<dbReference type="GO" id="GO:0004400">
    <property type="term" value="F:histidinol-phosphate transaminase activity"/>
    <property type="evidence" value="ECO:0007669"/>
    <property type="project" value="UniProtKB-UniRule"/>
</dbReference>
<dbReference type="InterPro" id="IPR005861">
    <property type="entry name" value="HisP_aminotrans"/>
</dbReference>
<gene>
    <name evidence="9" type="primary">hisC_1</name>
    <name evidence="7" type="synonym">hisC</name>
    <name evidence="9" type="ORF">MsAg5_15010</name>
</gene>
<keyword evidence="4 7" id="KW-0808">Transferase</keyword>
<evidence type="ECO:0000256" key="5">
    <source>
        <dbReference type="ARBA" id="ARBA00022898"/>
    </source>
</evidence>
<dbReference type="GO" id="GO:0000105">
    <property type="term" value="P:L-histidine biosynthetic process"/>
    <property type="evidence" value="ECO:0007669"/>
    <property type="project" value="UniProtKB-UniRule"/>
</dbReference>
<comment type="similarity">
    <text evidence="7">Belongs to the class-II pyridoxal-phosphate-dependent aminotransferase family. Histidinol-phosphate aminotransferase subfamily.</text>
</comment>